<reference evidence="2 3" key="1">
    <citation type="submission" date="2024-01" db="EMBL/GenBank/DDBJ databases">
        <title>The genomes of 5 underutilized Papilionoideae crops provide insights into root nodulation and disease resistanc.</title>
        <authorList>
            <person name="Jiang F."/>
        </authorList>
    </citation>
    <scope>NUCLEOTIDE SEQUENCE [LARGE SCALE GENOMIC DNA]</scope>
    <source>
        <strain evidence="2">LVBAO_FW01</strain>
        <tissue evidence="2">Leaves</tissue>
    </source>
</reference>
<gene>
    <name evidence="2" type="ORF">VNO77_22919</name>
</gene>
<dbReference type="Proteomes" id="UP001367508">
    <property type="component" value="Unassembled WGS sequence"/>
</dbReference>
<protein>
    <submittedName>
        <fullName evidence="2">Uncharacterized protein</fullName>
    </submittedName>
</protein>
<accession>A0AAN9L3N4</accession>
<feature type="region of interest" description="Disordered" evidence="1">
    <location>
        <begin position="178"/>
        <end position="202"/>
    </location>
</feature>
<dbReference type="AlphaFoldDB" id="A0AAN9L3N4"/>
<comment type="caution">
    <text evidence="2">The sequence shown here is derived from an EMBL/GenBank/DDBJ whole genome shotgun (WGS) entry which is preliminary data.</text>
</comment>
<name>A0AAN9L3N4_CANGL</name>
<keyword evidence="3" id="KW-1185">Reference proteome</keyword>
<evidence type="ECO:0000256" key="1">
    <source>
        <dbReference type="SAM" id="MobiDB-lite"/>
    </source>
</evidence>
<evidence type="ECO:0000313" key="2">
    <source>
        <dbReference type="EMBL" id="KAK7328797.1"/>
    </source>
</evidence>
<sequence>MANKDRTGGKGGRHACDLNTILKDQQRLFDLFPLTSHDSIDRRRLAFAKRYTTRIKAHECDSCGASFSAAIAGESLFVIYKRPNGLPWRIAAQWHDGGTRFRLHLTSSNHGSWCLSSLILLCIAGYLGSYTVYLNDLTTTGAVGPGLSSYKGHIMRSFPSEVTSPSLTKVQSDISSFKKGGKSFSETHSTGQEPGSLKGPKAKPFQGCGARSEGSGFASQTFSHLNQLALVIYIRHDPYGYVPHTAAWVLWDLRRCTHQLIKLLARFKLGLKTQQGACNCDKLSIYFGVHDPGTSYICHVLFVVYKLLGLVSSYVQKAPNTPTITLSLSGVDAILWPVEQNLAGTILTIDV</sequence>
<organism evidence="2 3">
    <name type="scientific">Canavalia gladiata</name>
    <name type="common">Sword bean</name>
    <name type="synonym">Dolichos gladiatus</name>
    <dbReference type="NCBI Taxonomy" id="3824"/>
    <lineage>
        <taxon>Eukaryota</taxon>
        <taxon>Viridiplantae</taxon>
        <taxon>Streptophyta</taxon>
        <taxon>Embryophyta</taxon>
        <taxon>Tracheophyta</taxon>
        <taxon>Spermatophyta</taxon>
        <taxon>Magnoliopsida</taxon>
        <taxon>eudicotyledons</taxon>
        <taxon>Gunneridae</taxon>
        <taxon>Pentapetalae</taxon>
        <taxon>rosids</taxon>
        <taxon>fabids</taxon>
        <taxon>Fabales</taxon>
        <taxon>Fabaceae</taxon>
        <taxon>Papilionoideae</taxon>
        <taxon>50 kb inversion clade</taxon>
        <taxon>NPAAA clade</taxon>
        <taxon>indigoferoid/millettioid clade</taxon>
        <taxon>Phaseoleae</taxon>
        <taxon>Canavalia</taxon>
    </lineage>
</organism>
<evidence type="ECO:0000313" key="3">
    <source>
        <dbReference type="Proteomes" id="UP001367508"/>
    </source>
</evidence>
<dbReference type="EMBL" id="JAYMYQ010000005">
    <property type="protein sequence ID" value="KAK7328797.1"/>
    <property type="molecule type" value="Genomic_DNA"/>
</dbReference>
<proteinExistence type="predicted"/>